<dbReference type="AlphaFoldDB" id="F6BJC6"/>
<dbReference type="PANTHER" id="PTHR33930:SF2">
    <property type="entry name" value="BLR3452 PROTEIN"/>
    <property type="match status" value="1"/>
</dbReference>
<reference evidence="2" key="1">
    <citation type="submission" date="2011-05" db="EMBL/GenBank/DDBJ databases">
        <title>Complete sequence of Thermoanaerobacterium xylanolyticum LX-11.</title>
        <authorList>
            <consortium name="US DOE Joint Genome Institute"/>
            <person name="Lucas S."/>
            <person name="Han J."/>
            <person name="Lapidus A."/>
            <person name="Cheng J.-F."/>
            <person name="Goodwin L."/>
            <person name="Pitluck S."/>
            <person name="Peters L."/>
            <person name="Mikhailova N."/>
            <person name="Lu M."/>
            <person name="Han C."/>
            <person name="Tapia R."/>
            <person name="Land M."/>
            <person name="Hauser L."/>
            <person name="Kyrpides N."/>
            <person name="Ivanova N."/>
            <person name="Pagani I."/>
            <person name="Hemme C."/>
            <person name="Woyke T."/>
        </authorList>
    </citation>
    <scope>NUCLEOTIDE SEQUENCE</scope>
    <source>
        <strain evidence="2">LX-11</strain>
    </source>
</reference>
<evidence type="ECO:0000259" key="1">
    <source>
        <dbReference type="Pfam" id="PF02627"/>
    </source>
</evidence>
<dbReference type="InterPro" id="IPR003779">
    <property type="entry name" value="CMD-like"/>
</dbReference>
<dbReference type="HOGENOM" id="CLU_137228_5_1_9"/>
<dbReference type="KEGG" id="txy:Thexy_0853"/>
<dbReference type="Pfam" id="PF02627">
    <property type="entry name" value="CMD"/>
    <property type="match status" value="1"/>
</dbReference>
<sequence length="99" mass="10759">MPLPPFLSSLDKNDPEFASAIEKVYSYAMGPGSLDQKTKLLIALAIDALYGANLGVENISNQLRNMGVSEEEIKEAIRIAYFASGNTILASYISAFKNK</sequence>
<feature type="domain" description="Carboxymuconolactone decarboxylase-like" evidence="1">
    <location>
        <begin position="15"/>
        <end position="87"/>
    </location>
</feature>
<protein>
    <submittedName>
        <fullName evidence="2">Carboxymuconolactone decarboxylase</fullName>
    </submittedName>
</protein>
<dbReference type="InterPro" id="IPR029032">
    <property type="entry name" value="AhpD-like"/>
</dbReference>
<evidence type="ECO:0000313" key="3">
    <source>
        <dbReference type="Proteomes" id="UP000007239"/>
    </source>
</evidence>
<dbReference type="STRING" id="858215.Thexy_0853"/>
<gene>
    <name evidence="2" type="ordered locus">Thexy_0853</name>
</gene>
<organism evidence="2 3">
    <name type="scientific">Thermoanaerobacterium xylanolyticum (strain ATCC 49914 / DSM 7097 / LX-11)</name>
    <dbReference type="NCBI Taxonomy" id="858215"/>
    <lineage>
        <taxon>Bacteria</taxon>
        <taxon>Bacillati</taxon>
        <taxon>Bacillota</taxon>
        <taxon>Clostridia</taxon>
        <taxon>Thermoanaerobacterales</taxon>
        <taxon>Thermoanaerobacteraceae</taxon>
        <taxon>Thermoanaerobacterium</taxon>
    </lineage>
</organism>
<dbReference type="PANTHER" id="PTHR33930">
    <property type="entry name" value="ALKYL HYDROPEROXIDE REDUCTASE AHPD"/>
    <property type="match status" value="1"/>
</dbReference>
<evidence type="ECO:0000313" key="2">
    <source>
        <dbReference type="EMBL" id="AEF16894.1"/>
    </source>
</evidence>
<proteinExistence type="predicted"/>
<name>F6BJC6_THEXL</name>
<dbReference type="SUPFAM" id="SSF69118">
    <property type="entry name" value="AhpD-like"/>
    <property type="match status" value="1"/>
</dbReference>
<dbReference type="RefSeq" id="WP_013787640.1">
    <property type="nucleotide sequence ID" value="NC_015555.1"/>
</dbReference>
<dbReference type="GO" id="GO:0051920">
    <property type="term" value="F:peroxiredoxin activity"/>
    <property type="evidence" value="ECO:0007669"/>
    <property type="project" value="InterPro"/>
</dbReference>
<accession>F6BJC6</accession>
<dbReference type="EMBL" id="CP002739">
    <property type="protein sequence ID" value="AEF16894.1"/>
    <property type="molecule type" value="Genomic_DNA"/>
</dbReference>
<dbReference type="Proteomes" id="UP000007239">
    <property type="component" value="Chromosome"/>
</dbReference>
<dbReference type="Gene3D" id="1.20.1290.10">
    <property type="entry name" value="AhpD-like"/>
    <property type="match status" value="1"/>
</dbReference>
<keyword evidence="3" id="KW-1185">Reference proteome</keyword>
<dbReference type="eggNOG" id="COG0599">
    <property type="taxonomic scope" value="Bacteria"/>
</dbReference>